<reference evidence="2" key="1">
    <citation type="submission" date="2016-09" db="EMBL/GenBank/DDBJ databases">
        <authorList>
            <person name="Varghese N."/>
            <person name="Submissions S."/>
        </authorList>
    </citation>
    <scope>NUCLEOTIDE SEQUENCE [LARGE SCALE GENOMIC DNA]</scope>
    <source>
        <strain evidence="2">TNe-862</strain>
    </source>
</reference>
<protein>
    <submittedName>
        <fullName evidence="1">Uncharacterized protein</fullName>
    </submittedName>
</protein>
<dbReference type="Gene3D" id="3.40.50.1240">
    <property type="entry name" value="Phosphoglycerate mutase-like"/>
    <property type="match status" value="1"/>
</dbReference>
<proteinExistence type="predicted"/>
<accession>A0A1G6SKK1</accession>
<organism evidence="1 2">
    <name type="scientific">Paraburkholderia lycopersici</name>
    <dbReference type="NCBI Taxonomy" id="416944"/>
    <lineage>
        <taxon>Bacteria</taxon>
        <taxon>Pseudomonadati</taxon>
        <taxon>Pseudomonadota</taxon>
        <taxon>Betaproteobacteria</taxon>
        <taxon>Burkholderiales</taxon>
        <taxon>Burkholderiaceae</taxon>
        <taxon>Paraburkholderia</taxon>
    </lineage>
</organism>
<dbReference type="AlphaFoldDB" id="A0A1G6SKK1"/>
<keyword evidence="2" id="KW-1185">Reference proteome</keyword>
<evidence type="ECO:0000313" key="1">
    <source>
        <dbReference type="EMBL" id="SDD17161.1"/>
    </source>
</evidence>
<name>A0A1G6SKK1_9BURK</name>
<dbReference type="Proteomes" id="UP000198908">
    <property type="component" value="Unassembled WGS sequence"/>
</dbReference>
<sequence>MREKPGATLGASVDADGRLDEESLAVRGWQRAGALARLLSAGGHPRSRRLRPSTVFATGVRQASPSKRSMQTVEPLVALLRESAHIRYETAYAKDEGAALMADVLAQNGVVLIAWEHKVLPSLIAHLPDAPVVPSAWPDDRFDMMWVFDRAARGWSFVQQPQQLLAGDSALPIV</sequence>
<dbReference type="STRING" id="416944.SAMN05421548_115103"/>
<dbReference type="InterPro" id="IPR029033">
    <property type="entry name" value="His_PPase_superfam"/>
</dbReference>
<dbReference type="EMBL" id="FMYQ01000015">
    <property type="protein sequence ID" value="SDD17161.1"/>
    <property type="molecule type" value="Genomic_DNA"/>
</dbReference>
<evidence type="ECO:0000313" key="2">
    <source>
        <dbReference type="Proteomes" id="UP000198908"/>
    </source>
</evidence>
<gene>
    <name evidence="1" type="ORF">SAMN05421548_115103</name>
</gene>